<evidence type="ECO:0000259" key="3">
    <source>
        <dbReference type="Pfam" id="PF00326"/>
    </source>
</evidence>
<dbReference type="Pfam" id="PF02897">
    <property type="entry name" value="Peptidase_S9_N"/>
    <property type="match status" value="1"/>
</dbReference>
<dbReference type="PANTHER" id="PTHR42776">
    <property type="entry name" value="SERINE PEPTIDASE S9 FAMILY MEMBER"/>
    <property type="match status" value="1"/>
</dbReference>
<name>A0A1F7S024_9BACT</name>
<dbReference type="Pfam" id="PF00326">
    <property type="entry name" value="Peptidase_S9"/>
    <property type="match status" value="1"/>
</dbReference>
<dbReference type="InterPro" id="IPR023302">
    <property type="entry name" value="Pept_S9A_N"/>
</dbReference>
<dbReference type="InterPro" id="IPR001375">
    <property type="entry name" value="Peptidase_S9_cat"/>
</dbReference>
<evidence type="ECO:0000313" key="5">
    <source>
        <dbReference type="EMBL" id="OGL46457.1"/>
    </source>
</evidence>
<keyword evidence="1" id="KW-0378">Hydrolase</keyword>
<dbReference type="AlphaFoldDB" id="A0A1F7S024"/>
<dbReference type="GO" id="GO:0006508">
    <property type="term" value="P:proteolysis"/>
    <property type="evidence" value="ECO:0007669"/>
    <property type="project" value="InterPro"/>
</dbReference>
<dbReference type="InterPro" id="IPR011042">
    <property type="entry name" value="6-blade_b-propeller_TolB-like"/>
</dbReference>
<keyword evidence="2" id="KW-0720">Serine protease</keyword>
<protein>
    <recommendedName>
        <fullName evidence="7">Peptidase S9 prolyl oligopeptidase catalytic domain-containing protein</fullName>
    </recommendedName>
</protein>
<accession>A0A1F7S024</accession>
<dbReference type="Pfam" id="PF07676">
    <property type="entry name" value="PD40"/>
    <property type="match status" value="1"/>
</dbReference>
<dbReference type="InterPro" id="IPR011659">
    <property type="entry name" value="WD40"/>
</dbReference>
<comment type="caution">
    <text evidence="5">The sequence shown here is derived from an EMBL/GenBank/DDBJ whole genome shotgun (WGS) entry which is preliminary data.</text>
</comment>
<proteinExistence type="predicted"/>
<dbReference type="SUPFAM" id="SSF82171">
    <property type="entry name" value="DPP6 N-terminal domain-like"/>
    <property type="match status" value="1"/>
</dbReference>
<dbReference type="Gene3D" id="3.40.50.1820">
    <property type="entry name" value="alpha/beta hydrolase"/>
    <property type="match status" value="1"/>
</dbReference>
<evidence type="ECO:0000256" key="2">
    <source>
        <dbReference type="ARBA" id="ARBA00022825"/>
    </source>
</evidence>
<evidence type="ECO:0000259" key="4">
    <source>
        <dbReference type="Pfam" id="PF02897"/>
    </source>
</evidence>
<dbReference type="Gene3D" id="2.120.10.60">
    <property type="entry name" value="Tricorn protease N-terminal domain"/>
    <property type="match status" value="1"/>
</dbReference>
<dbReference type="PANTHER" id="PTHR42776:SF27">
    <property type="entry name" value="DIPEPTIDYL PEPTIDASE FAMILY MEMBER 6"/>
    <property type="match status" value="1"/>
</dbReference>
<dbReference type="Gene3D" id="2.120.10.30">
    <property type="entry name" value="TolB, C-terminal domain"/>
    <property type="match status" value="1"/>
</dbReference>
<organism evidence="5 6">
    <name type="scientific">Candidatus Schekmanbacteria bacterium RBG_13_48_7</name>
    <dbReference type="NCBI Taxonomy" id="1817878"/>
    <lineage>
        <taxon>Bacteria</taxon>
        <taxon>Candidatus Schekmaniibacteriota</taxon>
    </lineage>
</organism>
<dbReference type="EMBL" id="MGDD01000127">
    <property type="protein sequence ID" value="OGL46457.1"/>
    <property type="molecule type" value="Genomic_DNA"/>
</dbReference>
<sequence length="602" mass="69700">MLKKYEFDQFFAMRGYWPVCDFSPDGKELAFITNISGQFNIWKQNIKSGCPEQLTFFEEESVTSMVWLNTDTIFFSAQNQGNENHQFYMLSLKERWPKKITTDSNAQHFFSPYALSPDRKKCAFYANIDNKENFDIYLYDFKKQKIESFFKQRKFLAVSHWSPDGRYLSIIDLKGMYDSDLYLLDIKTKKLNLITPHEGDVSYIPGPWNKQATGFYLISDQDHEFKSVGFYDVKKQKIQWIVEKRWDIEFIELTPDNKYLFYATNENGRSKLQTLDIGKKKVIPVSLPPGVLMESPYISKDSKQIILYFRKATHPTALYHLQIPGFQFKQIAGGFLGGIKERDLIVPRNISYKSHDGKQIPSLLSKPKNIKGKIPVVLSIHGGPHFQERPYYIAFDQFLVSRGVAVFAPNFRGSSGYGKTYTKLINRDWGGNELKDFEYAVQYLRSLPWIDAKRIAVWGGSFGGFATLSCMTRLSKYFCCGVDWFGPSNLITFVQTIPPSWKRFTFEEVGDPEKDRDFLIERSPISFIDNVKAPLQIIQGANDPRVVKSESDQMVEALRKKGLTVEYFVYNDEGHGFYKKRNSLDAYKKSAMFLLKHLGIKS</sequence>
<evidence type="ECO:0008006" key="7">
    <source>
        <dbReference type="Google" id="ProtNLM"/>
    </source>
</evidence>
<dbReference type="SUPFAM" id="SSF53474">
    <property type="entry name" value="alpha/beta-Hydrolases"/>
    <property type="match status" value="1"/>
</dbReference>
<dbReference type="InterPro" id="IPR029058">
    <property type="entry name" value="AB_hydrolase_fold"/>
</dbReference>
<feature type="domain" description="Peptidase S9 prolyl oligopeptidase catalytic" evidence="3">
    <location>
        <begin position="397"/>
        <end position="599"/>
    </location>
</feature>
<keyword evidence="2" id="KW-0645">Protease</keyword>
<dbReference type="Proteomes" id="UP000179266">
    <property type="component" value="Unassembled WGS sequence"/>
</dbReference>
<feature type="domain" description="Peptidase S9A N-terminal" evidence="4">
    <location>
        <begin position="151"/>
        <end position="322"/>
    </location>
</feature>
<reference evidence="5 6" key="1">
    <citation type="journal article" date="2016" name="Nat. Commun.">
        <title>Thousands of microbial genomes shed light on interconnected biogeochemical processes in an aquifer system.</title>
        <authorList>
            <person name="Anantharaman K."/>
            <person name="Brown C.T."/>
            <person name="Hug L.A."/>
            <person name="Sharon I."/>
            <person name="Castelle C.J."/>
            <person name="Probst A.J."/>
            <person name="Thomas B.C."/>
            <person name="Singh A."/>
            <person name="Wilkins M.J."/>
            <person name="Karaoz U."/>
            <person name="Brodie E.L."/>
            <person name="Williams K.H."/>
            <person name="Hubbard S.S."/>
            <person name="Banfield J.F."/>
        </authorList>
    </citation>
    <scope>NUCLEOTIDE SEQUENCE [LARGE SCALE GENOMIC DNA]</scope>
</reference>
<evidence type="ECO:0000256" key="1">
    <source>
        <dbReference type="ARBA" id="ARBA00022801"/>
    </source>
</evidence>
<evidence type="ECO:0000313" key="6">
    <source>
        <dbReference type="Proteomes" id="UP000179266"/>
    </source>
</evidence>
<dbReference type="GO" id="GO:0004252">
    <property type="term" value="F:serine-type endopeptidase activity"/>
    <property type="evidence" value="ECO:0007669"/>
    <property type="project" value="InterPro"/>
</dbReference>
<gene>
    <name evidence="5" type="ORF">A2161_02465</name>
</gene>